<proteinExistence type="predicted"/>
<dbReference type="Proteomes" id="UP000789901">
    <property type="component" value="Unassembled WGS sequence"/>
</dbReference>
<dbReference type="EMBL" id="CAJVQB010000273">
    <property type="protein sequence ID" value="CAG8479117.1"/>
    <property type="molecule type" value="Genomic_DNA"/>
</dbReference>
<name>A0ABM8VYJ6_GIGMA</name>
<comment type="caution">
    <text evidence="1">The sequence shown here is derived from an EMBL/GenBank/DDBJ whole genome shotgun (WGS) entry which is preliminary data.</text>
</comment>
<evidence type="ECO:0000313" key="1">
    <source>
        <dbReference type="EMBL" id="CAG8479117.1"/>
    </source>
</evidence>
<reference evidence="1 2" key="1">
    <citation type="submission" date="2021-06" db="EMBL/GenBank/DDBJ databases">
        <authorList>
            <person name="Kallberg Y."/>
            <person name="Tangrot J."/>
            <person name="Rosling A."/>
        </authorList>
    </citation>
    <scope>NUCLEOTIDE SEQUENCE [LARGE SCALE GENOMIC DNA]</scope>
    <source>
        <strain evidence="1 2">120-4 pot B 10/14</strain>
    </source>
</reference>
<accession>A0ABM8VYJ6</accession>
<sequence>DTAYQELAKIFNNPNWERKFYNQNQQTYIVCKDSDRFVNIIEHKEEEIDPLEILTRNNSSVNKLSNKYKKSRVLQGEFLVEWKKKQIKEADGNCCCIGQIHFSFFISQAQILKI</sequence>
<evidence type="ECO:0000313" key="2">
    <source>
        <dbReference type="Proteomes" id="UP000789901"/>
    </source>
</evidence>
<feature type="non-terminal residue" evidence="1">
    <location>
        <position position="1"/>
    </location>
</feature>
<gene>
    <name evidence="1" type="ORF">GMARGA_LOCUS1151</name>
</gene>
<protein>
    <submittedName>
        <fullName evidence="1">12978_t:CDS:1</fullName>
    </submittedName>
</protein>
<keyword evidence="2" id="KW-1185">Reference proteome</keyword>
<organism evidence="1 2">
    <name type="scientific">Gigaspora margarita</name>
    <dbReference type="NCBI Taxonomy" id="4874"/>
    <lineage>
        <taxon>Eukaryota</taxon>
        <taxon>Fungi</taxon>
        <taxon>Fungi incertae sedis</taxon>
        <taxon>Mucoromycota</taxon>
        <taxon>Glomeromycotina</taxon>
        <taxon>Glomeromycetes</taxon>
        <taxon>Diversisporales</taxon>
        <taxon>Gigasporaceae</taxon>
        <taxon>Gigaspora</taxon>
    </lineage>
</organism>